<proteinExistence type="predicted"/>
<dbReference type="InterPro" id="IPR021454">
    <property type="entry name" value="DUF3105"/>
</dbReference>
<keyword evidence="2" id="KW-1185">Reference proteome</keyword>
<evidence type="ECO:0000313" key="1">
    <source>
        <dbReference type="EMBL" id="TDQ55203.1"/>
    </source>
</evidence>
<dbReference type="EMBL" id="SNYN01000001">
    <property type="protein sequence ID" value="TDQ55203.1"/>
    <property type="molecule type" value="Genomic_DNA"/>
</dbReference>
<evidence type="ECO:0000313" key="2">
    <source>
        <dbReference type="Proteomes" id="UP000295281"/>
    </source>
</evidence>
<organism evidence="1 2">
    <name type="scientific">Actinorugispora endophytica</name>
    <dbReference type="NCBI Taxonomy" id="1605990"/>
    <lineage>
        <taxon>Bacteria</taxon>
        <taxon>Bacillati</taxon>
        <taxon>Actinomycetota</taxon>
        <taxon>Actinomycetes</taxon>
        <taxon>Streptosporangiales</taxon>
        <taxon>Nocardiopsidaceae</taxon>
        <taxon>Actinorugispora</taxon>
    </lineage>
</organism>
<comment type="caution">
    <text evidence="1">The sequence shown here is derived from an EMBL/GenBank/DDBJ whole genome shotgun (WGS) entry which is preliminary data.</text>
</comment>
<accession>A0A4R6V4R9</accession>
<dbReference type="Proteomes" id="UP000295281">
    <property type="component" value="Unassembled WGS sequence"/>
</dbReference>
<dbReference type="Pfam" id="PF11303">
    <property type="entry name" value="DUF3105"/>
    <property type="match status" value="1"/>
</dbReference>
<reference evidence="1 2" key="1">
    <citation type="submission" date="2019-03" db="EMBL/GenBank/DDBJ databases">
        <title>Genomic Encyclopedia of Type Strains, Phase IV (KMG-IV): sequencing the most valuable type-strain genomes for metagenomic binning, comparative biology and taxonomic classification.</title>
        <authorList>
            <person name="Goeker M."/>
        </authorList>
    </citation>
    <scope>NUCLEOTIDE SEQUENCE [LARGE SCALE GENOMIC DNA]</scope>
    <source>
        <strain evidence="1 2">DSM 46770</strain>
    </source>
</reference>
<dbReference type="AlphaFoldDB" id="A0A4R6V4R9"/>
<gene>
    <name evidence="1" type="ORF">EV190_101528</name>
</gene>
<protein>
    <submittedName>
        <fullName evidence="1">Uncharacterized protein DUF3105</fullName>
    </submittedName>
</protein>
<name>A0A4R6V4R9_9ACTN</name>
<sequence length="190" mass="19645">MAGLVLVVGVVVTLVVVLSGGDSGAHPALARGEEEPGDVDGVQTFTGLSADHVEGGVDYPQNPPVGGRHNPVWLNCGVYSSEVPAENAVHSLEHGAVWITYDAALGESEVETLRALYSPGDYIIVSPVQDLPAPVVASAWGKQLGVDEATDPRLVEFLVAYVQGPQTLEPGAACSGGVDETGEPAESGWY</sequence>